<dbReference type="EMBL" id="LBUU01000011">
    <property type="protein sequence ID" value="KKQ69643.1"/>
    <property type="molecule type" value="Genomic_DNA"/>
</dbReference>
<name>A0A0G0JQ12_9BACT</name>
<sequence>MLLRSSIFDGEIVETLSIPKEIMNNPVKKEDWGIEALSGFLRKFIGDKAQWSVRPSQNHEGRLTGTQANFCIGDKRITYALIEPKTSNLVPKVHISKLEEDLNAGDFYDVIDHELSLGKKKFTSPLAAALQAATKKEDLPDLAEIVRLKVHKNRKLNMLMFEPTYPLSDPEADNKPSMRVFFTKNPIVMELGKIYRARIVKAYNTGKTNVKGLPIIKIEVTV</sequence>
<proteinExistence type="predicted"/>
<accession>A0A0G0JQ12</accession>
<dbReference type="AlphaFoldDB" id="A0A0G0JQ12"/>
<comment type="caution">
    <text evidence="1">The sequence shown here is derived from an EMBL/GenBank/DDBJ whole genome shotgun (WGS) entry which is preliminary data.</text>
</comment>
<protein>
    <submittedName>
        <fullName evidence="1">Uncharacterized protein</fullName>
    </submittedName>
</protein>
<organism evidence="1 2">
    <name type="scientific">Candidatus Falkowbacteria bacterium GW2011_GWE1_38_31</name>
    <dbReference type="NCBI Taxonomy" id="1618638"/>
    <lineage>
        <taxon>Bacteria</taxon>
        <taxon>Candidatus Falkowiibacteriota</taxon>
    </lineage>
</organism>
<dbReference type="Proteomes" id="UP000034022">
    <property type="component" value="Unassembled WGS sequence"/>
</dbReference>
<gene>
    <name evidence="1" type="ORF">US91_C0011G0013</name>
</gene>
<reference evidence="1 2" key="1">
    <citation type="journal article" date="2015" name="Nature">
        <title>rRNA introns, odd ribosomes, and small enigmatic genomes across a large radiation of phyla.</title>
        <authorList>
            <person name="Brown C.T."/>
            <person name="Hug L.A."/>
            <person name="Thomas B.C."/>
            <person name="Sharon I."/>
            <person name="Castelle C.J."/>
            <person name="Singh A."/>
            <person name="Wilkins M.J."/>
            <person name="Williams K.H."/>
            <person name="Banfield J.F."/>
        </authorList>
    </citation>
    <scope>NUCLEOTIDE SEQUENCE [LARGE SCALE GENOMIC DNA]</scope>
</reference>
<evidence type="ECO:0000313" key="2">
    <source>
        <dbReference type="Proteomes" id="UP000034022"/>
    </source>
</evidence>
<evidence type="ECO:0000313" key="1">
    <source>
        <dbReference type="EMBL" id="KKQ69643.1"/>
    </source>
</evidence>